<feature type="region of interest" description="Disordered" evidence="1">
    <location>
        <begin position="1"/>
        <end position="66"/>
    </location>
</feature>
<dbReference type="PROSITE" id="PS51257">
    <property type="entry name" value="PROKAR_LIPOPROTEIN"/>
    <property type="match status" value="1"/>
</dbReference>
<feature type="compositionally biased region" description="Basic residues" evidence="1">
    <location>
        <begin position="46"/>
        <end position="59"/>
    </location>
</feature>
<feature type="compositionally biased region" description="Basic and acidic residues" evidence="1">
    <location>
        <begin position="147"/>
        <end position="162"/>
    </location>
</feature>
<accession>A0A074ZWP3</accession>
<dbReference type="KEGG" id="ovi:T265_11678"/>
<organism evidence="2 3">
    <name type="scientific">Opisthorchis viverrini</name>
    <name type="common">Southeast Asian liver fluke</name>
    <dbReference type="NCBI Taxonomy" id="6198"/>
    <lineage>
        <taxon>Eukaryota</taxon>
        <taxon>Metazoa</taxon>
        <taxon>Spiralia</taxon>
        <taxon>Lophotrochozoa</taxon>
        <taxon>Platyhelminthes</taxon>
        <taxon>Trematoda</taxon>
        <taxon>Digenea</taxon>
        <taxon>Opisthorchiida</taxon>
        <taxon>Opisthorchiata</taxon>
        <taxon>Opisthorchiidae</taxon>
        <taxon>Opisthorchis</taxon>
    </lineage>
</organism>
<keyword evidence="3" id="KW-1185">Reference proteome</keyword>
<dbReference type="CTD" id="20325846"/>
<sequence>MKDSPAFNAKNKSVAPDRRSAVATLSVLSCHATRRKHEGGDTARLPKPRQGKSRGRGRARTTDLPVIGLASIARHLSTRFSKQTSNTEPLEAVSSTTNAGSGNTELPEAYVKNPNVLLPAVAPFRWLAATPPEENTRARILPGCPSLDRRGREAKVGFEPRT</sequence>
<reference evidence="2 3" key="1">
    <citation type="submission" date="2013-11" db="EMBL/GenBank/DDBJ databases">
        <title>Opisthorchis viverrini - life in the bile duct.</title>
        <authorList>
            <person name="Young N.D."/>
            <person name="Nagarajan N."/>
            <person name="Lin S.J."/>
            <person name="Korhonen P.K."/>
            <person name="Jex A.R."/>
            <person name="Hall R.S."/>
            <person name="Safavi-Hemami H."/>
            <person name="Kaewkong W."/>
            <person name="Bertrand D."/>
            <person name="Gao S."/>
            <person name="Seet Q."/>
            <person name="Wongkham S."/>
            <person name="Teh B.T."/>
            <person name="Wongkham C."/>
            <person name="Intapan P.M."/>
            <person name="Maleewong W."/>
            <person name="Yang X."/>
            <person name="Hu M."/>
            <person name="Wang Z."/>
            <person name="Hofmann A."/>
            <person name="Sternberg P.W."/>
            <person name="Tan P."/>
            <person name="Wang J."/>
            <person name="Gasser R.B."/>
        </authorList>
    </citation>
    <scope>NUCLEOTIDE SEQUENCE [LARGE SCALE GENOMIC DNA]</scope>
</reference>
<feature type="compositionally biased region" description="Polar residues" evidence="1">
    <location>
        <begin position="78"/>
        <end position="104"/>
    </location>
</feature>
<dbReference type="EMBL" id="KL597173">
    <property type="protein sequence ID" value="KER19594.1"/>
    <property type="molecule type" value="Genomic_DNA"/>
</dbReference>
<proteinExistence type="predicted"/>
<protein>
    <submittedName>
        <fullName evidence="2">Uncharacterized protein</fullName>
    </submittedName>
</protein>
<name>A0A074ZWP3_OPIVI</name>
<dbReference type="RefSeq" id="XP_009176656.1">
    <property type="nucleotide sequence ID" value="XM_009178392.1"/>
</dbReference>
<evidence type="ECO:0000313" key="3">
    <source>
        <dbReference type="Proteomes" id="UP000054324"/>
    </source>
</evidence>
<feature type="region of interest" description="Disordered" evidence="1">
    <location>
        <begin position="78"/>
        <end position="107"/>
    </location>
</feature>
<gene>
    <name evidence="2" type="ORF">T265_11678</name>
</gene>
<feature type="region of interest" description="Disordered" evidence="1">
    <location>
        <begin position="136"/>
        <end position="162"/>
    </location>
</feature>
<dbReference type="AlphaFoldDB" id="A0A074ZWP3"/>
<evidence type="ECO:0000256" key="1">
    <source>
        <dbReference type="SAM" id="MobiDB-lite"/>
    </source>
</evidence>
<evidence type="ECO:0000313" key="2">
    <source>
        <dbReference type="EMBL" id="KER19594.1"/>
    </source>
</evidence>
<dbReference type="Proteomes" id="UP000054324">
    <property type="component" value="Unassembled WGS sequence"/>
</dbReference>
<dbReference type="GeneID" id="20325846"/>